<dbReference type="GeneID" id="113728476"/>
<accession>A0A6P6W3H7</accession>
<evidence type="ECO:0000256" key="3">
    <source>
        <dbReference type="SAM" id="MobiDB-lite"/>
    </source>
</evidence>
<organism evidence="5 6">
    <name type="scientific">Coffea arabica</name>
    <name type="common">Arabian coffee</name>
    <dbReference type="NCBI Taxonomy" id="13443"/>
    <lineage>
        <taxon>Eukaryota</taxon>
        <taxon>Viridiplantae</taxon>
        <taxon>Streptophyta</taxon>
        <taxon>Embryophyta</taxon>
        <taxon>Tracheophyta</taxon>
        <taxon>Spermatophyta</taxon>
        <taxon>Magnoliopsida</taxon>
        <taxon>eudicotyledons</taxon>
        <taxon>Gunneridae</taxon>
        <taxon>Pentapetalae</taxon>
        <taxon>asterids</taxon>
        <taxon>lamiids</taxon>
        <taxon>Gentianales</taxon>
        <taxon>Rubiaceae</taxon>
        <taxon>Ixoroideae</taxon>
        <taxon>Gardenieae complex</taxon>
        <taxon>Bertiereae - Coffeeae clade</taxon>
        <taxon>Coffeeae</taxon>
        <taxon>Coffea</taxon>
    </lineage>
</organism>
<dbReference type="Pfam" id="PF00031">
    <property type="entry name" value="Cystatin"/>
    <property type="match status" value="1"/>
</dbReference>
<gene>
    <name evidence="6" type="primary">LOC113728476</name>
</gene>
<reference evidence="6" key="2">
    <citation type="submission" date="2025-08" db="UniProtKB">
        <authorList>
            <consortium name="RefSeq"/>
        </authorList>
    </citation>
    <scope>IDENTIFICATION</scope>
    <source>
        <tissue evidence="6">Leaves</tissue>
    </source>
</reference>
<dbReference type="RefSeq" id="XP_027108677.1">
    <property type="nucleotide sequence ID" value="XM_027252876.2"/>
</dbReference>
<dbReference type="Proteomes" id="UP001652660">
    <property type="component" value="Chromosome 2e"/>
</dbReference>
<evidence type="ECO:0000313" key="5">
    <source>
        <dbReference type="Proteomes" id="UP001652660"/>
    </source>
</evidence>
<dbReference type="Gene3D" id="3.10.450.10">
    <property type="match status" value="1"/>
</dbReference>
<feature type="domain" description="Cystatin" evidence="4">
    <location>
        <begin position="138"/>
        <end position="188"/>
    </location>
</feature>
<feature type="region of interest" description="Disordered" evidence="3">
    <location>
        <begin position="1"/>
        <end position="77"/>
    </location>
</feature>
<dbReference type="OrthoDB" id="1034349at2759"/>
<evidence type="ECO:0000256" key="1">
    <source>
        <dbReference type="ARBA" id="ARBA00022690"/>
    </source>
</evidence>
<protein>
    <recommendedName>
        <fullName evidence="4">Cystatin domain-containing protein</fullName>
    </recommendedName>
</protein>
<dbReference type="GO" id="GO:0004869">
    <property type="term" value="F:cysteine-type endopeptidase inhibitor activity"/>
    <property type="evidence" value="ECO:0007669"/>
    <property type="project" value="UniProtKB-KW"/>
</dbReference>
<keyword evidence="2" id="KW-0789">Thiol protease inhibitor</keyword>
<dbReference type="AlphaFoldDB" id="A0A6P6W3H7"/>
<keyword evidence="5" id="KW-1185">Reference proteome</keyword>
<proteinExistence type="predicted"/>
<dbReference type="InterPro" id="IPR006462">
    <property type="entry name" value="MS5"/>
</dbReference>
<dbReference type="SUPFAM" id="SSF54403">
    <property type="entry name" value="Cystatin/monellin"/>
    <property type="match status" value="1"/>
</dbReference>
<dbReference type="InterPro" id="IPR046350">
    <property type="entry name" value="Cystatin_sf"/>
</dbReference>
<dbReference type="PANTHER" id="PTHR31260">
    <property type="entry name" value="CYSTATIN/MONELLIN SUPERFAMILY PROTEIN"/>
    <property type="match status" value="1"/>
</dbReference>
<evidence type="ECO:0000259" key="4">
    <source>
        <dbReference type="Pfam" id="PF00031"/>
    </source>
</evidence>
<evidence type="ECO:0000313" key="6">
    <source>
        <dbReference type="RefSeq" id="XP_027108677.1"/>
    </source>
</evidence>
<name>A0A6P6W3H7_COFAR</name>
<dbReference type="PANTHER" id="PTHR31260:SF28">
    <property type="entry name" value="CYSTATIN DOMAIN PROTEIN"/>
    <property type="match status" value="1"/>
</dbReference>
<feature type="compositionally biased region" description="Acidic residues" evidence="3">
    <location>
        <begin position="36"/>
        <end position="73"/>
    </location>
</feature>
<dbReference type="InterPro" id="IPR000010">
    <property type="entry name" value="Cystatin_dom"/>
</dbReference>
<evidence type="ECO:0000256" key="2">
    <source>
        <dbReference type="ARBA" id="ARBA00022704"/>
    </source>
</evidence>
<reference evidence="5" key="1">
    <citation type="journal article" date="2025" name="Foods">
        <title>Unveiling the Microbial Signatures of Arabica Coffee Cherries: Insights into Ripeness Specific Diversity, Functional Traits, and Implications for Quality and Safety.</title>
        <authorList>
            <consortium name="RefSeq"/>
            <person name="Tenea G.N."/>
            <person name="Cifuentes V."/>
            <person name="Reyes P."/>
            <person name="Cevallos-Vallejos M."/>
        </authorList>
    </citation>
    <scope>NUCLEOTIDE SEQUENCE [LARGE SCALE GENOMIC DNA]</scope>
</reference>
<keyword evidence="1" id="KW-0646">Protease inhibitor</keyword>
<sequence>MADDEQLSKNQIDGDAEEDAENCSQWRLKKKQKLDEESDGTEDLDEDEDDDEEEVHVSEEDDGSDDSMEEFTISDEQFERLKPEYCPEGVEEVDEDVWIKYLKEIRESEGFDIYHYPGMCLMARYHPIDIEKYPSELEELIDFSNAALLDFNQKEGTKYKLEKVEKANRQLAGPGCNYYITFQAKDSVADAFKTFQAVVWWGIDRSGSESSAAVVKFCRLKAAAAT</sequence>